<proteinExistence type="predicted"/>
<keyword evidence="2" id="KW-1133">Transmembrane helix</keyword>
<dbReference type="Pfam" id="PF10901">
    <property type="entry name" value="DUF2690"/>
    <property type="match status" value="1"/>
</dbReference>
<feature type="compositionally biased region" description="Pro residues" evidence="1">
    <location>
        <begin position="176"/>
        <end position="190"/>
    </location>
</feature>
<keyword evidence="2" id="KW-0812">Transmembrane</keyword>
<evidence type="ECO:0000313" key="4">
    <source>
        <dbReference type="Proteomes" id="UP001604282"/>
    </source>
</evidence>
<gene>
    <name evidence="3" type="ORF">ACGFYS_06605</name>
</gene>
<protein>
    <submittedName>
        <fullName evidence="3">DUF2690 domain-containing protein</fullName>
    </submittedName>
</protein>
<feature type="compositionally biased region" description="Basic and acidic residues" evidence="1">
    <location>
        <begin position="142"/>
        <end position="151"/>
    </location>
</feature>
<dbReference type="InterPro" id="IPR021224">
    <property type="entry name" value="DUF2690"/>
</dbReference>
<name>A0ABW7BM38_9ACTN</name>
<evidence type="ECO:0000256" key="2">
    <source>
        <dbReference type="SAM" id="Phobius"/>
    </source>
</evidence>
<reference evidence="3 4" key="1">
    <citation type="submission" date="2024-10" db="EMBL/GenBank/DDBJ databases">
        <title>The Natural Products Discovery Center: Release of the First 8490 Sequenced Strains for Exploring Actinobacteria Biosynthetic Diversity.</title>
        <authorList>
            <person name="Kalkreuter E."/>
            <person name="Kautsar S.A."/>
            <person name="Yang D."/>
            <person name="Bader C.D."/>
            <person name="Teijaro C.N."/>
            <person name="Fluegel L."/>
            <person name="Davis C.M."/>
            <person name="Simpson J.R."/>
            <person name="Lauterbach L."/>
            <person name="Steele A.D."/>
            <person name="Gui C."/>
            <person name="Meng S."/>
            <person name="Li G."/>
            <person name="Viehrig K."/>
            <person name="Ye F."/>
            <person name="Su P."/>
            <person name="Kiefer A.F."/>
            <person name="Nichols A."/>
            <person name="Cepeda A.J."/>
            <person name="Yan W."/>
            <person name="Fan B."/>
            <person name="Jiang Y."/>
            <person name="Adhikari A."/>
            <person name="Zheng C.-J."/>
            <person name="Schuster L."/>
            <person name="Cowan T.M."/>
            <person name="Smanski M.J."/>
            <person name="Chevrette M.G."/>
            <person name="De Carvalho L.P.S."/>
            <person name="Shen B."/>
        </authorList>
    </citation>
    <scope>NUCLEOTIDE SEQUENCE [LARGE SCALE GENOMIC DNA]</scope>
    <source>
        <strain evidence="3 4">NPDC048229</strain>
    </source>
</reference>
<comment type="caution">
    <text evidence="3">The sequence shown here is derived from an EMBL/GenBank/DDBJ whole genome shotgun (WGS) entry which is preliminary data.</text>
</comment>
<keyword evidence="2" id="KW-0472">Membrane</keyword>
<feature type="region of interest" description="Disordered" evidence="1">
    <location>
        <begin position="230"/>
        <end position="250"/>
    </location>
</feature>
<dbReference type="RefSeq" id="WP_392880013.1">
    <property type="nucleotide sequence ID" value="NZ_JBICZW010000003.1"/>
</dbReference>
<dbReference type="EMBL" id="JBICZW010000003">
    <property type="protein sequence ID" value="MFG3188593.1"/>
    <property type="molecule type" value="Genomic_DNA"/>
</dbReference>
<accession>A0ABW7BM38</accession>
<feature type="transmembrane region" description="Helical" evidence="2">
    <location>
        <begin position="201"/>
        <end position="221"/>
    </location>
</feature>
<organism evidence="3 4">
    <name type="scientific">Streptomyces omiyaensis</name>
    <dbReference type="NCBI Taxonomy" id="68247"/>
    <lineage>
        <taxon>Bacteria</taxon>
        <taxon>Bacillati</taxon>
        <taxon>Actinomycetota</taxon>
        <taxon>Actinomycetes</taxon>
        <taxon>Kitasatosporales</taxon>
        <taxon>Streptomycetaceae</taxon>
        <taxon>Streptomyces</taxon>
    </lineage>
</organism>
<feature type="region of interest" description="Disordered" evidence="1">
    <location>
        <begin position="96"/>
        <end position="195"/>
    </location>
</feature>
<evidence type="ECO:0000256" key="1">
    <source>
        <dbReference type="SAM" id="MobiDB-lite"/>
    </source>
</evidence>
<feature type="compositionally biased region" description="Low complexity" evidence="1">
    <location>
        <begin position="230"/>
        <end position="245"/>
    </location>
</feature>
<sequence>MSAWKSLSDELDPDVRTFTERLRLVIDRSGLGVVAVAERTGHDRADWDAYLHARGPVPRSAVVALSDVTGADLGPLTAHWEHADRAWKRTLRERAVPAGPSAAGPRAVPEPGRAPAPSPWPSPPGSGAAPAPRPSPDPAPDGVRDRAHAPEGEPAGGGAPEEAPADRTMRIRKVPPQGPAPRPAPAPAGPAPGRRRRATPLLYAAGIAGAALVVTAALLLVDLGGSDAPPAAAPTTPAATTAAPAPSLPEGVSCTGADCGGRDPESMGCGGPLATTVARTRVGSALVEVRHSAVCAAAWARITGGAEGDEVSVQAGTAIQIANVEGGADTDAYTPMIPVASAAAARACASLSDGGDGCTGG</sequence>
<keyword evidence="4" id="KW-1185">Reference proteome</keyword>
<dbReference type="Proteomes" id="UP001604282">
    <property type="component" value="Unassembled WGS sequence"/>
</dbReference>
<feature type="compositionally biased region" description="Pro residues" evidence="1">
    <location>
        <begin position="112"/>
        <end position="124"/>
    </location>
</feature>
<evidence type="ECO:0000313" key="3">
    <source>
        <dbReference type="EMBL" id="MFG3188593.1"/>
    </source>
</evidence>